<evidence type="ECO:0000256" key="2">
    <source>
        <dbReference type="ARBA" id="ARBA00022475"/>
    </source>
</evidence>
<keyword evidence="12" id="KW-1185">Reference proteome</keyword>
<feature type="domain" description="POTRA" evidence="10">
    <location>
        <begin position="70"/>
        <end position="138"/>
    </location>
</feature>
<keyword evidence="3 11" id="KW-0132">Cell division</keyword>
<evidence type="ECO:0000313" key="12">
    <source>
        <dbReference type="Proteomes" id="UP001596472"/>
    </source>
</evidence>
<evidence type="ECO:0000256" key="1">
    <source>
        <dbReference type="ARBA" id="ARBA00004370"/>
    </source>
</evidence>
<evidence type="ECO:0000313" key="11">
    <source>
        <dbReference type="EMBL" id="MFC7338966.1"/>
    </source>
</evidence>
<evidence type="ECO:0000256" key="6">
    <source>
        <dbReference type="ARBA" id="ARBA00023136"/>
    </source>
</evidence>
<sequence length="337" mass="37701">MFRRKTSKVKNRHQVKILKANVMSPRIFWFDVRHAFAMLFKMVFWMALLGVGCWGLWMGVEKGLLENPEFKLQRIELSDNPAIDEIRLLNVTGIDPTGSLFDCDAGQIEESLRALPEVSAATVRREYPGTLLVDVSIREPMLWVASESQGIRSRDLKTGLVVDQSLTAFPCPRGKYEEALALPVIELREGGTPLKAGMKVDHPDFVRGMRLYSAAGSFSPDANEWIDTIWQHKSWASRMTTREGAEVTFGHDNLKRQMGDLLAAVQHANEKGARIATITLIGTRNLPVTYAEPPAPKAIFVEPAPEARITEESTPSPSEPVKVSPAIDRDLNRLLER</sequence>
<evidence type="ECO:0000256" key="9">
    <source>
        <dbReference type="SAM" id="Phobius"/>
    </source>
</evidence>
<evidence type="ECO:0000256" key="8">
    <source>
        <dbReference type="SAM" id="MobiDB-lite"/>
    </source>
</evidence>
<name>A0ABW2LBT0_9BACT</name>
<proteinExistence type="predicted"/>
<evidence type="ECO:0000256" key="3">
    <source>
        <dbReference type="ARBA" id="ARBA00022618"/>
    </source>
</evidence>
<keyword evidence="6 9" id="KW-0472">Membrane</keyword>
<accession>A0ABW2LBT0</accession>
<feature type="compositionally biased region" description="Basic and acidic residues" evidence="8">
    <location>
        <begin position="327"/>
        <end position="337"/>
    </location>
</feature>
<evidence type="ECO:0000256" key="5">
    <source>
        <dbReference type="ARBA" id="ARBA00022989"/>
    </source>
</evidence>
<evidence type="ECO:0000256" key="4">
    <source>
        <dbReference type="ARBA" id="ARBA00022692"/>
    </source>
</evidence>
<dbReference type="EMBL" id="JBHTBS010000011">
    <property type="protein sequence ID" value="MFC7338966.1"/>
    <property type="molecule type" value="Genomic_DNA"/>
</dbReference>
<keyword evidence="7" id="KW-0131">Cell cycle</keyword>
<dbReference type="RefSeq" id="WP_379714991.1">
    <property type="nucleotide sequence ID" value="NZ_JBHTBS010000011.1"/>
</dbReference>
<protein>
    <submittedName>
        <fullName evidence="11">Cell division protein FtsQ/DivIB</fullName>
    </submittedName>
</protein>
<feature type="region of interest" description="Disordered" evidence="8">
    <location>
        <begin position="304"/>
        <end position="337"/>
    </location>
</feature>
<organism evidence="11 12">
    <name type="scientific">Haloferula chungangensis</name>
    <dbReference type="NCBI Taxonomy" id="1048331"/>
    <lineage>
        <taxon>Bacteria</taxon>
        <taxon>Pseudomonadati</taxon>
        <taxon>Verrucomicrobiota</taxon>
        <taxon>Verrucomicrobiia</taxon>
        <taxon>Verrucomicrobiales</taxon>
        <taxon>Verrucomicrobiaceae</taxon>
        <taxon>Haloferula</taxon>
    </lineage>
</organism>
<evidence type="ECO:0000259" key="10">
    <source>
        <dbReference type="PROSITE" id="PS51779"/>
    </source>
</evidence>
<reference evidence="12" key="1">
    <citation type="journal article" date="2019" name="Int. J. Syst. Evol. Microbiol.">
        <title>The Global Catalogue of Microorganisms (GCM) 10K type strain sequencing project: providing services to taxonomists for standard genome sequencing and annotation.</title>
        <authorList>
            <consortium name="The Broad Institute Genomics Platform"/>
            <consortium name="The Broad Institute Genome Sequencing Center for Infectious Disease"/>
            <person name="Wu L."/>
            <person name="Ma J."/>
        </authorList>
    </citation>
    <scope>NUCLEOTIDE SEQUENCE [LARGE SCALE GENOMIC DNA]</scope>
    <source>
        <strain evidence="12">CGMCC 4.1467</strain>
    </source>
</reference>
<keyword evidence="2" id="KW-1003">Cell membrane</keyword>
<dbReference type="PROSITE" id="PS51779">
    <property type="entry name" value="POTRA"/>
    <property type="match status" value="1"/>
</dbReference>
<keyword evidence="5 9" id="KW-1133">Transmembrane helix</keyword>
<dbReference type="Pfam" id="PF08478">
    <property type="entry name" value="POTRA_1"/>
    <property type="match status" value="1"/>
</dbReference>
<dbReference type="InterPro" id="IPR013685">
    <property type="entry name" value="POTRA_FtsQ_type"/>
</dbReference>
<dbReference type="GO" id="GO:0051301">
    <property type="term" value="P:cell division"/>
    <property type="evidence" value="ECO:0007669"/>
    <property type="project" value="UniProtKB-KW"/>
</dbReference>
<comment type="subcellular location">
    <subcellularLocation>
        <location evidence="1">Membrane</location>
    </subcellularLocation>
</comment>
<dbReference type="Gene3D" id="3.10.20.310">
    <property type="entry name" value="membrane protein fhac"/>
    <property type="match status" value="1"/>
</dbReference>
<dbReference type="InterPro" id="IPR034746">
    <property type="entry name" value="POTRA"/>
</dbReference>
<comment type="caution">
    <text evidence="11">The sequence shown here is derived from an EMBL/GenBank/DDBJ whole genome shotgun (WGS) entry which is preliminary data.</text>
</comment>
<gene>
    <name evidence="11" type="ORF">ACFQY0_17345</name>
</gene>
<evidence type="ECO:0000256" key="7">
    <source>
        <dbReference type="ARBA" id="ARBA00023306"/>
    </source>
</evidence>
<dbReference type="Proteomes" id="UP001596472">
    <property type="component" value="Unassembled WGS sequence"/>
</dbReference>
<feature type="transmembrane region" description="Helical" evidence="9">
    <location>
        <begin position="35"/>
        <end position="57"/>
    </location>
</feature>
<keyword evidence="4 9" id="KW-0812">Transmembrane</keyword>